<organism evidence="2 3">
    <name type="scientific">Labeo rohita</name>
    <name type="common">Indian major carp</name>
    <name type="synonym">Cyprinus rohita</name>
    <dbReference type="NCBI Taxonomy" id="84645"/>
    <lineage>
        <taxon>Eukaryota</taxon>
        <taxon>Metazoa</taxon>
        <taxon>Chordata</taxon>
        <taxon>Craniata</taxon>
        <taxon>Vertebrata</taxon>
        <taxon>Euteleostomi</taxon>
        <taxon>Actinopterygii</taxon>
        <taxon>Neopterygii</taxon>
        <taxon>Teleostei</taxon>
        <taxon>Ostariophysi</taxon>
        <taxon>Cypriniformes</taxon>
        <taxon>Cyprinidae</taxon>
        <taxon>Labeoninae</taxon>
        <taxon>Labeonini</taxon>
        <taxon>Labeo</taxon>
    </lineage>
</organism>
<feature type="compositionally biased region" description="Basic and acidic residues" evidence="1">
    <location>
        <begin position="31"/>
        <end position="41"/>
    </location>
</feature>
<proteinExistence type="predicted"/>
<dbReference type="Proteomes" id="UP000290572">
    <property type="component" value="Unassembled WGS sequence"/>
</dbReference>
<feature type="region of interest" description="Disordered" evidence="1">
    <location>
        <begin position="130"/>
        <end position="166"/>
    </location>
</feature>
<evidence type="ECO:0000256" key="1">
    <source>
        <dbReference type="SAM" id="MobiDB-lite"/>
    </source>
</evidence>
<sequence>MCRQPLQHARIYTHALIVAPPTEGVPDSEDVSDHVDGDAGTDKGGGARATARRLPADALATSIARRVRRCAALEMRSPSVTYFVADDSKINSVRRYYLLTVTHLLSRRIVQGDDPDDIFRRRRRTRGFRCQTTSDAEDTGTDFLTSDSDFAFEDDKYPEETDDGTT</sequence>
<dbReference type="EMBL" id="QBIY01011140">
    <property type="protein sequence ID" value="RXN35107.1"/>
    <property type="molecule type" value="Genomic_DNA"/>
</dbReference>
<comment type="caution">
    <text evidence="2">The sequence shown here is derived from an EMBL/GenBank/DDBJ whole genome shotgun (WGS) entry which is preliminary data.</text>
</comment>
<evidence type="ECO:0000313" key="2">
    <source>
        <dbReference type="EMBL" id="RXN35107.1"/>
    </source>
</evidence>
<feature type="region of interest" description="Disordered" evidence="1">
    <location>
        <begin position="21"/>
        <end position="49"/>
    </location>
</feature>
<accession>A0A498NUE5</accession>
<dbReference type="AlphaFoldDB" id="A0A498NUE5"/>
<reference evidence="2 3" key="1">
    <citation type="submission" date="2018-03" db="EMBL/GenBank/DDBJ databases">
        <title>Draft genome sequence of Rohu Carp (Labeo rohita).</title>
        <authorList>
            <person name="Das P."/>
            <person name="Kushwaha B."/>
            <person name="Joshi C.G."/>
            <person name="Kumar D."/>
            <person name="Nagpure N.S."/>
            <person name="Sahoo L."/>
            <person name="Das S.P."/>
            <person name="Bit A."/>
            <person name="Patnaik S."/>
            <person name="Meher P.K."/>
            <person name="Jayasankar P."/>
            <person name="Koringa P.G."/>
            <person name="Patel N.V."/>
            <person name="Hinsu A.T."/>
            <person name="Kumar R."/>
            <person name="Pandey M."/>
            <person name="Agarwal S."/>
            <person name="Srivastava S."/>
            <person name="Singh M."/>
            <person name="Iquebal M.A."/>
            <person name="Jaiswal S."/>
            <person name="Angadi U.B."/>
            <person name="Kumar N."/>
            <person name="Raza M."/>
            <person name="Shah T.M."/>
            <person name="Rai A."/>
            <person name="Jena J.K."/>
        </authorList>
    </citation>
    <scope>NUCLEOTIDE SEQUENCE [LARGE SCALE GENOMIC DNA]</scope>
    <source>
        <strain evidence="2">DASCIFA01</strain>
        <tissue evidence="2">Testis</tissue>
    </source>
</reference>
<protein>
    <submittedName>
        <fullName evidence="2">Uncharacterized protein</fullName>
    </submittedName>
</protein>
<keyword evidence="3" id="KW-1185">Reference proteome</keyword>
<name>A0A498NUE5_LABRO</name>
<gene>
    <name evidence="2" type="ORF">ROHU_003840</name>
</gene>
<evidence type="ECO:0000313" key="3">
    <source>
        <dbReference type="Proteomes" id="UP000290572"/>
    </source>
</evidence>